<evidence type="ECO:0000313" key="6">
    <source>
        <dbReference type="Proteomes" id="UP000051952"/>
    </source>
</evidence>
<feature type="repeat" description="WD" evidence="3">
    <location>
        <begin position="150"/>
        <end position="172"/>
    </location>
</feature>
<dbReference type="Pfam" id="PF00400">
    <property type="entry name" value="WD40"/>
    <property type="match status" value="1"/>
</dbReference>
<dbReference type="Proteomes" id="UP000051952">
    <property type="component" value="Unassembled WGS sequence"/>
</dbReference>
<dbReference type="OrthoDB" id="10248252at2759"/>
<dbReference type="AlphaFoldDB" id="A0A0S4IXZ3"/>
<dbReference type="SMART" id="SM00320">
    <property type="entry name" value="WD40"/>
    <property type="match status" value="5"/>
</dbReference>
<dbReference type="InterPro" id="IPR015943">
    <property type="entry name" value="WD40/YVTN_repeat-like_dom_sf"/>
</dbReference>
<dbReference type="Gene3D" id="2.130.10.10">
    <property type="entry name" value="YVTN repeat-like/Quinoprotein amine dehydrogenase"/>
    <property type="match status" value="1"/>
</dbReference>
<sequence length="374" mass="41700">MSYLTEEEQKEKVRSEKRKLSRQQIIEHVKKSVMFTVFDVKWVPQTACFVAIGQYPNNQGAMTVFQLHQGELRTLQEIKQPNPLKCMTFGHNVVDGSSSIGRQLATGDFAGGIQFWDLEHLSKPVVDIKKAHDSIVNGVDGALFSGPPEIASCSRDGAVKVWDTRQSNKPVVVLAPVEASRARDCWTVKLGNSFDADERLVAAGYDNGDVKLFDLRNQKMIHEFNVSNGVCDLEFDRPDIEMNKLLISSLEGRLRAYDLRTLHPTLGYAYVEDRVSQGTVWATRALPQNREVFISGGAGELTLCKYSYPPERSLKDIDGVPKGVAGSVEELNKVKVGDQPINALDWNRSREGLLVCSSFDQSVRVMIVTKLNLV</sequence>
<evidence type="ECO:0000259" key="4">
    <source>
        <dbReference type="Pfam" id="PF12894"/>
    </source>
</evidence>
<dbReference type="PROSITE" id="PS50082">
    <property type="entry name" value="WD_REPEATS_2"/>
    <property type="match status" value="1"/>
</dbReference>
<dbReference type="VEuPathDB" id="TriTrypDB:BSAL_71055"/>
<evidence type="ECO:0000256" key="2">
    <source>
        <dbReference type="ARBA" id="ARBA00022737"/>
    </source>
</evidence>
<dbReference type="PANTHER" id="PTHR10971">
    <property type="entry name" value="MRNA EXPORT FACTOR AND BUB3"/>
    <property type="match status" value="1"/>
</dbReference>
<dbReference type="SUPFAM" id="SSF50978">
    <property type="entry name" value="WD40 repeat-like"/>
    <property type="match status" value="1"/>
</dbReference>
<proteinExistence type="predicted"/>
<keyword evidence="6" id="KW-1185">Reference proteome</keyword>
<dbReference type="InterPro" id="IPR036322">
    <property type="entry name" value="WD40_repeat_dom_sf"/>
</dbReference>
<feature type="domain" description="Anaphase-promoting complex subunit 4-like WD40" evidence="4">
    <location>
        <begin position="193"/>
        <end position="235"/>
    </location>
</feature>
<dbReference type="EMBL" id="CYKH01000542">
    <property type="protein sequence ID" value="CUG05635.1"/>
    <property type="molecule type" value="Genomic_DNA"/>
</dbReference>
<name>A0A0S4IXZ3_BODSA</name>
<keyword evidence="2" id="KW-0677">Repeat</keyword>
<evidence type="ECO:0000256" key="1">
    <source>
        <dbReference type="ARBA" id="ARBA00022574"/>
    </source>
</evidence>
<evidence type="ECO:0000256" key="3">
    <source>
        <dbReference type="PROSITE-ProRule" id="PRU00221"/>
    </source>
</evidence>
<keyword evidence="1 3" id="KW-0853">WD repeat</keyword>
<dbReference type="InterPro" id="IPR024977">
    <property type="entry name" value="Apc4-like_WD40_dom"/>
</dbReference>
<dbReference type="Pfam" id="PF12894">
    <property type="entry name" value="ANAPC4_WD40"/>
    <property type="match status" value="1"/>
</dbReference>
<evidence type="ECO:0000313" key="5">
    <source>
        <dbReference type="EMBL" id="CUG05635.1"/>
    </source>
</evidence>
<dbReference type="InterPro" id="IPR001680">
    <property type="entry name" value="WD40_rpt"/>
</dbReference>
<accession>A0A0S4IXZ3</accession>
<gene>
    <name evidence="5" type="ORF">BSAL_71055</name>
</gene>
<protein>
    <recommendedName>
        <fullName evidence="4">Anaphase-promoting complex subunit 4-like WD40 domain-containing protein</fullName>
    </recommendedName>
</protein>
<dbReference type="OMA" id="CLWKYNY"/>
<organism evidence="5 6">
    <name type="scientific">Bodo saltans</name>
    <name type="common">Flagellated protozoan</name>
    <dbReference type="NCBI Taxonomy" id="75058"/>
    <lineage>
        <taxon>Eukaryota</taxon>
        <taxon>Discoba</taxon>
        <taxon>Euglenozoa</taxon>
        <taxon>Kinetoplastea</taxon>
        <taxon>Metakinetoplastina</taxon>
        <taxon>Eubodonida</taxon>
        <taxon>Bodonidae</taxon>
        <taxon>Bodo</taxon>
    </lineage>
</organism>
<reference evidence="6" key="1">
    <citation type="submission" date="2015-09" db="EMBL/GenBank/DDBJ databases">
        <authorList>
            <consortium name="Pathogen Informatics"/>
        </authorList>
    </citation>
    <scope>NUCLEOTIDE SEQUENCE [LARGE SCALE GENOMIC DNA]</scope>
    <source>
        <strain evidence="6">Lake Konstanz</strain>
    </source>
</reference>